<feature type="domain" description="HTH asnC-type" evidence="5">
    <location>
        <begin position="4"/>
        <end position="65"/>
    </location>
</feature>
<dbReference type="InterPro" id="IPR011991">
    <property type="entry name" value="ArsR-like_HTH"/>
</dbReference>
<dbReference type="Gene3D" id="1.10.10.10">
    <property type="entry name" value="Winged helix-like DNA-binding domain superfamily/Winged helix DNA-binding domain"/>
    <property type="match status" value="1"/>
</dbReference>
<gene>
    <name evidence="6" type="ORF">CE154_016160</name>
</gene>
<protein>
    <submittedName>
        <fullName evidence="6">Winged helix-turn-helix transcriptional regulator</fullName>
    </submittedName>
</protein>
<keyword evidence="4" id="KW-0804">Transcription</keyword>
<dbReference type="GO" id="GO:0043565">
    <property type="term" value="F:sequence-specific DNA binding"/>
    <property type="evidence" value="ECO:0007669"/>
    <property type="project" value="InterPro"/>
</dbReference>
<dbReference type="PANTHER" id="PTHR30154">
    <property type="entry name" value="LEUCINE-RESPONSIVE REGULATORY PROTEIN"/>
    <property type="match status" value="1"/>
</dbReference>
<dbReference type="GO" id="GO:0005829">
    <property type="term" value="C:cytosol"/>
    <property type="evidence" value="ECO:0007669"/>
    <property type="project" value="TreeGrafter"/>
</dbReference>
<sequence>MSELDSIDLRILDLLQQDGRLTMTELGERVGLSTSPCSQRVKRLEAQGVITGYHARVSPAALGKNLLVFVEITLAQKSEQIFKKVRDELQNMPEVLECHLISGSFDYLVKARLAGMSEYRHLLGSILQQMPVPAQSNSYVVMEEVKESFVVPVDRGRGRARGAGAGQPLA</sequence>
<keyword evidence="3" id="KW-0010">Activator</keyword>
<dbReference type="AlphaFoldDB" id="A0A420K9M9"/>
<dbReference type="InterPro" id="IPR036388">
    <property type="entry name" value="WH-like_DNA-bd_sf"/>
</dbReference>
<dbReference type="InterPro" id="IPR000485">
    <property type="entry name" value="AsnC-type_HTH_dom"/>
</dbReference>
<dbReference type="InterPro" id="IPR036390">
    <property type="entry name" value="WH_DNA-bd_sf"/>
</dbReference>
<evidence type="ECO:0000313" key="6">
    <source>
        <dbReference type="EMBL" id="RKJ95470.1"/>
    </source>
</evidence>
<evidence type="ECO:0000259" key="5">
    <source>
        <dbReference type="PROSITE" id="PS50956"/>
    </source>
</evidence>
<accession>A0A420K9M9</accession>
<evidence type="ECO:0000256" key="3">
    <source>
        <dbReference type="ARBA" id="ARBA00023159"/>
    </source>
</evidence>
<dbReference type="PROSITE" id="PS50956">
    <property type="entry name" value="HTH_ASNC_2"/>
    <property type="match status" value="1"/>
</dbReference>
<evidence type="ECO:0000256" key="1">
    <source>
        <dbReference type="ARBA" id="ARBA00023015"/>
    </source>
</evidence>
<organism evidence="6 7">
    <name type="scientific">Alicycliphilus denitrificans</name>
    <dbReference type="NCBI Taxonomy" id="179636"/>
    <lineage>
        <taxon>Bacteria</taxon>
        <taxon>Pseudomonadati</taxon>
        <taxon>Pseudomonadota</taxon>
        <taxon>Betaproteobacteria</taxon>
        <taxon>Burkholderiales</taxon>
        <taxon>Comamonadaceae</taxon>
        <taxon>Alicycliphilus</taxon>
    </lineage>
</organism>
<dbReference type="RefSeq" id="WP_094439409.1">
    <property type="nucleotide sequence ID" value="NZ_AP024172.1"/>
</dbReference>
<dbReference type="InterPro" id="IPR019887">
    <property type="entry name" value="Tscrpt_reg_AsnC/Lrp_C"/>
</dbReference>
<dbReference type="CDD" id="cd00090">
    <property type="entry name" value="HTH_ARSR"/>
    <property type="match status" value="1"/>
</dbReference>
<dbReference type="PRINTS" id="PR00033">
    <property type="entry name" value="HTHASNC"/>
</dbReference>
<dbReference type="PANTHER" id="PTHR30154:SF0">
    <property type="entry name" value="LEUCINE-RESPONSIVE REGULATORY PROTEIN"/>
    <property type="match status" value="1"/>
</dbReference>
<dbReference type="SMART" id="SM00344">
    <property type="entry name" value="HTH_ASNC"/>
    <property type="match status" value="1"/>
</dbReference>
<dbReference type="InterPro" id="IPR019885">
    <property type="entry name" value="Tscrpt_reg_HTH_AsnC-type_CS"/>
</dbReference>
<proteinExistence type="predicted"/>
<dbReference type="Proteomes" id="UP000216225">
    <property type="component" value="Unassembled WGS sequence"/>
</dbReference>
<dbReference type="SUPFAM" id="SSF54909">
    <property type="entry name" value="Dimeric alpha+beta barrel"/>
    <property type="match status" value="1"/>
</dbReference>
<dbReference type="Pfam" id="PF13412">
    <property type="entry name" value="HTH_24"/>
    <property type="match status" value="1"/>
</dbReference>
<evidence type="ECO:0000313" key="7">
    <source>
        <dbReference type="Proteomes" id="UP000216225"/>
    </source>
</evidence>
<dbReference type="EMBL" id="NKDB02000003">
    <property type="protein sequence ID" value="RKJ95470.1"/>
    <property type="molecule type" value="Genomic_DNA"/>
</dbReference>
<reference evidence="6 7" key="1">
    <citation type="submission" date="2018-09" db="EMBL/GenBank/DDBJ databases">
        <title>Genome comparison of Alicycliphilus sp. BQ1, a polyurethanolytic bacterium, with its closest phylogenetic relatives Alicycliphilus denitrificans BC and K601, unable to attack polyurethane.</title>
        <authorList>
            <person name="Loza-Tavera H."/>
            <person name="Lozano L."/>
            <person name="Cevallos M."/>
            <person name="Maya-Lucas O."/>
            <person name="Garcia-Mena J."/>
            <person name="Hernandez J."/>
        </authorList>
    </citation>
    <scope>NUCLEOTIDE SEQUENCE [LARGE SCALE GENOMIC DNA]</scope>
    <source>
        <strain evidence="6 7">BQ1</strain>
    </source>
</reference>
<dbReference type="SUPFAM" id="SSF46785">
    <property type="entry name" value="Winged helix' DNA-binding domain"/>
    <property type="match status" value="1"/>
</dbReference>
<dbReference type="GO" id="GO:0043200">
    <property type="term" value="P:response to amino acid"/>
    <property type="evidence" value="ECO:0007669"/>
    <property type="project" value="TreeGrafter"/>
</dbReference>
<dbReference type="PROSITE" id="PS00519">
    <property type="entry name" value="HTH_ASNC_1"/>
    <property type="match status" value="1"/>
</dbReference>
<name>A0A420K9M9_9BURK</name>
<evidence type="ECO:0000256" key="4">
    <source>
        <dbReference type="ARBA" id="ARBA00023163"/>
    </source>
</evidence>
<dbReference type="GO" id="GO:0006355">
    <property type="term" value="P:regulation of DNA-templated transcription"/>
    <property type="evidence" value="ECO:0007669"/>
    <property type="project" value="UniProtKB-ARBA"/>
</dbReference>
<comment type="caution">
    <text evidence="6">The sequence shown here is derived from an EMBL/GenBank/DDBJ whole genome shotgun (WGS) entry which is preliminary data.</text>
</comment>
<evidence type="ECO:0000256" key="2">
    <source>
        <dbReference type="ARBA" id="ARBA00023125"/>
    </source>
</evidence>
<keyword evidence="2" id="KW-0238">DNA-binding</keyword>
<keyword evidence="1" id="KW-0805">Transcription regulation</keyword>
<dbReference type="FunFam" id="1.10.10.10:FF:000186">
    <property type="entry name" value="AsnC family transcriptional regulator"/>
    <property type="match status" value="1"/>
</dbReference>
<dbReference type="Gene3D" id="3.30.70.920">
    <property type="match status" value="1"/>
</dbReference>
<dbReference type="Pfam" id="PF01037">
    <property type="entry name" value="AsnC_trans_reg"/>
    <property type="match status" value="1"/>
</dbReference>
<dbReference type="InterPro" id="IPR011008">
    <property type="entry name" value="Dimeric_a/b-barrel"/>
</dbReference>
<dbReference type="InterPro" id="IPR019888">
    <property type="entry name" value="Tscrpt_reg_AsnC-like"/>
</dbReference>